<evidence type="ECO:0000256" key="4">
    <source>
        <dbReference type="ARBA" id="ARBA00022753"/>
    </source>
</evidence>
<dbReference type="Pfam" id="PF05743">
    <property type="entry name" value="UEV"/>
    <property type="match status" value="1"/>
</dbReference>
<dbReference type="PANTHER" id="PTHR23306:SF3">
    <property type="entry name" value="TUMOR SUPPRESSOR PROTEIN 101"/>
    <property type="match status" value="1"/>
</dbReference>
<name>A0A7J6LW07_PEROL</name>
<feature type="compositionally biased region" description="Low complexity" evidence="8">
    <location>
        <begin position="156"/>
        <end position="169"/>
    </location>
</feature>
<dbReference type="GO" id="GO:0000813">
    <property type="term" value="C:ESCRT I complex"/>
    <property type="evidence" value="ECO:0007669"/>
    <property type="project" value="TreeGrafter"/>
</dbReference>
<reference evidence="13 14" key="1">
    <citation type="submission" date="2020-04" db="EMBL/GenBank/DDBJ databases">
        <title>Perkinsus olseni comparative genomics.</title>
        <authorList>
            <person name="Bogema D.R."/>
        </authorList>
    </citation>
    <scope>NUCLEOTIDE SEQUENCE [LARGE SCALE GENOMIC DNA]</scope>
    <source>
        <strain evidence="11">ATCC PRA-179</strain>
        <strain evidence="12">ATCC PRA-31</strain>
    </source>
</reference>
<dbReference type="InterPro" id="IPR017916">
    <property type="entry name" value="SB_dom"/>
</dbReference>
<evidence type="ECO:0008006" key="15">
    <source>
        <dbReference type="Google" id="ProtNLM"/>
    </source>
</evidence>
<feature type="compositionally biased region" description="Polar residues" evidence="8">
    <location>
        <begin position="191"/>
        <end position="204"/>
    </location>
</feature>
<evidence type="ECO:0000256" key="3">
    <source>
        <dbReference type="ARBA" id="ARBA00022448"/>
    </source>
</evidence>
<feature type="domain" description="SB" evidence="9">
    <location>
        <begin position="278"/>
        <end position="346"/>
    </location>
</feature>
<evidence type="ECO:0000256" key="7">
    <source>
        <dbReference type="PROSITE-ProRule" id="PRU00644"/>
    </source>
</evidence>
<dbReference type="PANTHER" id="PTHR23306">
    <property type="entry name" value="TUMOR SUSCEPTIBILITY GENE 101 PROTEIN-RELATED"/>
    <property type="match status" value="1"/>
</dbReference>
<dbReference type="EMBL" id="JABAHT010000140">
    <property type="protein sequence ID" value="KAF4663502.1"/>
    <property type="molecule type" value="Genomic_DNA"/>
</dbReference>
<feature type="region of interest" description="Disordered" evidence="8">
    <location>
        <begin position="149"/>
        <end position="210"/>
    </location>
</feature>
<evidence type="ECO:0000313" key="11">
    <source>
        <dbReference type="EMBL" id="KAF4663502.1"/>
    </source>
</evidence>
<dbReference type="Pfam" id="PF09454">
    <property type="entry name" value="Vps23_core"/>
    <property type="match status" value="1"/>
</dbReference>
<dbReference type="Proteomes" id="UP000570595">
    <property type="component" value="Unassembled WGS sequence"/>
</dbReference>
<organism evidence="11 13">
    <name type="scientific">Perkinsus olseni</name>
    <name type="common">Perkinsus atlanticus</name>
    <dbReference type="NCBI Taxonomy" id="32597"/>
    <lineage>
        <taxon>Eukaryota</taxon>
        <taxon>Sar</taxon>
        <taxon>Alveolata</taxon>
        <taxon>Perkinsozoa</taxon>
        <taxon>Perkinsea</taxon>
        <taxon>Perkinsida</taxon>
        <taxon>Perkinsidae</taxon>
        <taxon>Perkinsus</taxon>
    </lineage>
</organism>
<feature type="domain" description="UEV" evidence="10">
    <location>
        <begin position="12"/>
        <end position="155"/>
    </location>
</feature>
<dbReference type="OrthoDB" id="448970at2759"/>
<gene>
    <name evidence="12" type="ORF">FOL46_000505</name>
    <name evidence="11" type="ORF">FOZ61_001607</name>
</gene>
<evidence type="ECO:0000256" key="1">
    <source>
        <dbReference type="ARBA" id="ARBA00004177"/>
    </source>
</evidence>
<keyword evidence="3 7" id="KW-0813">Transport</keyword>
<evidence type="ECO:0000259" key="10">
    <source>
        <dbReference type="PROSITE" id="PS51322"/>
    </source>
</evidence>
<dbReference type="GO" id="GO:0008333">
    <property type="term" value="P:endosome to lysosome transport"/>
    <property type="evidence" value="ECO:0007669"/>
    <property type="project" value="TreeGrafter"/>
</dbReference>
<evidence type="ECO:0000313" key="12">
    <source>
        <dbReference type="EMBL" id="KAF4671083.1"/>
    </source>
</evidence>
<dbReference type="InterPro" id="IPR016135">
    <property type="entry name" value="UBQ-conjugating_enzyme/RWD"/>
</dbReference>
<dbReference type="SMART" id="SM00212">
    <property type="entry name" value="UBCc"/>
    <property type="match status" value="1"/>
</dbReference>
<evidence type="ECO:0000259" key="9">
    <source>
        <dbReference type="PROSITE" id="PS51312"/>
    </source>
</evidence>
<dbReference type="CDD" id="cd11685">
    <property type="entry name" value="UEV_TSG101-like"/>
    <property type="match status" value="1"/>
</dbReference>
<evidence type="ECO:0000256" key="6">
    <source>
        <dbReference type="ARBA" id="ARBA00023054"/>
    </source>
</evidence>
<keyword evidence="6" id="KW-0175">Coiled coil</keyword>
<proteinExistence type="inferred from homology"/>
<dbReference type="EMBL" id="JABANN010000110">
    <property type="protein sequence ID" value="KAF4671083.1"/>
    <property type="molecule type" value="Genomic_DNA"/>
</dbReference>
<dbReference type="GO" id="GO:0043130">
    <property type="term" value="F:ubiquitin binding"/>
    <property type="evidence" value="ECO:0007669"/>
    <property type="project" value="TreeGrafter"/>
</dbReference>
<evidence type="ECO:0000313" key="14">
    <source>
        <dbReference type="Proteomes" id="UP000572268"/>
    </source>
</evidence>
<comment type="similarity">
    <text evidence="2">Belongs to the ubiquitin-conjugating enzyme family. UEV subfamily.</text>
</comment>
<dbReference type="Proteomes" id="UP000572268">
    <property type="component" value="Unassembled WGS sequence"/>
</dbReference>
<dbReference type="InterPro" id="IPR037202">
    <property type="entry name" value="ESCRT_assembly_dom"/>
</dbReference>
<dbReference type="GO" id="GO:0015031">
    <property type="term" value="P:protein transport"/>
    <property type="evidence" value="ECO:0007669"/>
    <property type="project" value="UniProtKB-UniRule"/>
</dbReference>
<evidence type="ECO:0000256" key="5">
    <source>
        <dbReference type="ARBA" id="ARBA00022927"/>
    </source>
</evidence>
<keyword evidence="4" id="KW-0967">Endosome</keyword>
<keyword evidence="5 7" id="KW-0653">Protein transport</keyword>
<dbReference type="Gene3D" id="6.10.140.820">
    <property type="match status" value="1"/>
</dbReference>
<dbReference type="SUPFAM" id="SSF140111">
    <property type="entry name" value="Endosomal sorting complex assembly domain"/>
    <property type="match status" value="1"/>
</dbReference>
<accession>A0A7J6LW07</accession>
<dbReference type="PROSITE" id="PS51312">
    <property type="entry name" value="SB"/>
    <property type="match status" value="1"/>
</dbReference>
<sequence>MYGGSGSRSGYSPHEHLFSRLAGIYPNLPRLRQDITSLLQTIQSLRPNVGVFGSGRNQVQLFYLYGTVPIVFSGATYNIPMTVYFDPPYPSVPPRCFVSPTAGMSIKPRHQHVDHNGMVYLPYLNTWSPYSSTLPELVTIIASTFSADPPVYSTGPPQQQQQQQQPQPQTIRPVNGPTATGGIGQPAASKVQPSGVVQNSSGSAVGNDRRQSAYAAKLRLQEVEDRTTEMIEKTREYNLARETAATAVKEAQVWLAGPKSTASTDSTNADEQESKLKSELGAQVLELVEEDCSLDEWLLGLDDALKSNSIDIEAYLREIRSTSRKQFEVRALRQKAVTQLQAAIIYKEEQEQRQRPSTTTAGPSGPTINSYPAQSTGYVMAYPAPRWG</sequence>
<dbReference type="AlphaFoldDB" id="A0A7J6LW07"/>
<dbReference type="Gene3D" id="3.10.110.10">
    <property type="entry name" value="Ubiquitin Conjugating Enzyme"/>
    <property type="match status" value="1"/>
</dbReference>
<feature type="compositionally biased region" description="Low complexity" evidence="8">
    <location>
        <begin position="356"/>
        <end position="367"/>
    </location>
</feature>
<feature type="region of interest" description="Disordered" evidence="8">
    <location>
        <begin position="348"/>
        <end position="373"/>
    </location>
</feature>
<evidence type="ECO:0000256" key="8">
    <source>
        <dbReference type="SAM" id="MobiDB-lite"/>
    </source>
</evidence>
<dbReference type="PROSITE" id="PS51322">
    <property type="entry name" value="UEV"/>
    <property type="match status" value="1"/>
</dbReference>
<protein>
    <recommendedName>
        <fullName evidence="15">Tumor susceptibility protein</fullName>
    </recommendedName>
</protein>
<dbReference type="SUPFAM" id="SSF54495">
    <property type="entry name" value="UBC-like"/>
    <property type="match status" value="1"/>
</dbReference>
<evidence type="ECO:0000256" key="2">
    <source>
        <dbReference type="ARBA" id="ARBA00009594"/>
    </source>
</evidence>
<evidence type="ECO:0000313" key="13">
    <source>
        <dbReference type="Proteomes" id="UP000570595"/>
    </source>
</evidence>
<dbReference type="InterPro" id="IPR008883">
    <property type="entry name" value="UEV_N"/>
</dbReference>
<dbReference type="InterPro" id="IPR052070">
    <property type="entry name" value="ESCRT-I_UEV_domain"/>
</dbReference>
<comment type="subcellular location">
    <subcellularLocation>
        <location evidence="1">Endosome</location>
    </subcellularLocation>
</comment>
<comment type="caution">
    <text evidence="11">The sequence shown here is derived from an EMBL/GenBank/DDBJ whole genome shotgun (WGS) entry which is preliminary data.</text>
</comment>